<evidence type="ECO:0000313" key="5">
    <source>
        <dbReference type="EMBL" id="KAE9110004.1"/>
    </source>
</evidence>
<sequence>MAVVASRPTPPGPSNPSAASIKRCQSRIVRLECPDELTGTWDGPVYATLGRERLSKRPTADTPFLDSDDGAQRLAWEATLTILRHNQRLEDFPYLLRDYVDTVHFIPDWRLTEPHQG</sequence>
<evidence type="ECO:0000313" key="11">
    <source>
        <dbReference type="EMBL" id="KAE9323088.1"/>
    </source>
</evidence>
<dbReference type="EMBL" id="QXGA01001496">
    <property type="protein sequence ID" value="KAE9117487.1"/>
    <property type="molecule type" value="Genomic_DNA"/>
</dbReference>
<dbReference type="EMBL" id="QXGF01001390">
    <property type="protein sequence ID" value="KAE8930359.1"/>
    <property type="molecule type" value="Genomic_DNA"/>
</dbReference>
<dbReference type="Proteomes" id="UP000429523">
    <property type="component" value="Unassembled WGS sequence"/>
</dbReference>
<feature type="region of interest" description="Disordered" evidence="1">
    <location>
        <begin position="1"/>
        <end position="21"/>
    </location>
</feature>
<dbReference type="EMBL" id="QXFY01001256">
    <property type="protein sequence ID" value="KAE9323088.1"/>
    <property type="molecule type" value="Genomic_DNA"/>
</dbReference>
<dbReference type="OrthoDB" id="125523at2759"/>
<evidence type="ECO:0000313" key="17">
    <source>
        <dbReference type="Proteomes" id="UP000441208"/>
    </source>
</evidence>
<dbReference type="Proteomes" id="UP000486351">
    <property type="component" value="Unassembled WGS sequence"/>
</dbReference>
<dbReference type="Proteomes" id="UP000476176">
    <property type="component" value="Unassembled WGS sequence"/>
</dbReference>
<evidence type="ECO:0000256" key="1">
    <source>
        <dbReference type="SAM" id="MobiDB-lite"/>
    </source>
</evidence>
<dbReference type="EMBL" id="QXFX01000597">
    <property type="protein sequence ID" value="KAE9110004.1"/>
    <property type="molecule type" value="Genomic_DNA"/>
</dbReference>
<dbReference type="EMBL" id="QXGE01001316">
    <property type="protein sequence ID" value="KAE9294391.1"/>
    <property type="molecule type" value="Genomic_DNA"/>
</dbReference>
<dbReference type="Proteomes" id="UP000460718">
    <property type="component" value="Unassembled WGS sequence"/>
</dbReference>
<dbReference type="Proteomes" id="UP000437068">
    <property type="component" value="Unassembled WGS sequence"/>
</dbReference>
<dbReference type="EMBL" id="QXGC01000584">
    <property type="protein sequence ID" value="KAE9228825.1"/>
    <property type="molecule type" value="Genomic_DNA"/>
</dbReference>
<evidence type="ECO:0000313" key="4">
    <source>
        <dbReference type="EMBL" id="KAE9088027.1"/>
    </source>
</evidence>
<dbReference type="Proteomes" id="UP000440367">
    <property type="component" value="Unassembled WGS sequence"/>
</dbReference>
<evidence type="ECO:0000313" key="18">
    <source>
        <dbReference type="Proteomes" id="UP000460718"/>
    </source>
</evidence>
<dbReference type="AlphaFoldDB" id="A0A6A3WWN3"/>
<dbReference type="Proteomes" id="UP000433483">
    <property type="component" value="Unassembled WGS sequence"/>
</dbReference>
<organism evidence="7 13">
    <name type="scientific">Phytophthora fragariae</name>
    <dbReference type="NCBI Taxonomy" id="53985"/>
    <lineage>
        <taxon>Eukaryota</taxon>
        <taxon>Sar</taxon>
        <taxon>Stramenopiles</taxon>
        <taxon>Oomycota</taxon>
        <taxon>Peronosporomycetes</taxon>
        <taxon>Peronosporales</taxon>
        <taxon>Peronosporaceae</taxon>
        <taxon>Phytophthora</taxon>
    </lineage>
</organism>
<protein>
    <submittedName>
        <fullName evidence="7">Uncharacterized protein</fullName>
    </submittedName>
</protein>
<evidence type="ECO:0000313" key="12">
    <source>
        <dbReference type="Proteomes" id="UP000429523"/>
    </source>
</evidence>
<evidence type="ECO:0000313" key="6">
    <source>
        <dbReference type="EMBL" id="KAE9117487.1"/>
    </source>
</evidence>
<reference evidence="12 13" key="1">
    <citation type="submission" date="2018-08" db="EMBL/GenBank/DDBJ databases">
        <title>Genomic investigation of the strawberry pathogen Phytophthora fragariae indicates pathogenicity is determined by transcriptional variation in three key races.</title>
        <authorList>
            <person name="Adams T.M."/>
            <person name="Armitage A.D."/>
            <person name="Sobczyk M.K."/>
            <person name="Bates H.J."/>
            <person name="Dunwell J.M."/>
            <person name="Nellist C.F."/>
            <person name="Harrison R.J."/>
        </authorList>
    </citation>
    <scope>NUCLEOTIDE SEQUENCE [LARGE SCALE GENOMIC DNA]</scope>
    <source>
        <strain evidence="10 14">A4</strain>
        <strain evidence="8 15">BC-1</strain>
        <strain evidence="9 19">BC-23</strain>
        <strain evidence="7 13">NOV-27</strain>
        <strain evidence="6 16">NOV-5</strain>
        <strain evidence="4 17">NOV-71</strain>
        <strain evidence="11 20">NOV-77</strain>
        <strain evidence="2 12">NOV-9</strain>
        <strain evidence="5 21">ONT-3</strain>
        <strain evidence="3 18">SCRP245</strain>
    </source>
</reference>
<evidence type="ECO:0000313" key="8">
    <source>
        <dbReference type="EMBL" id="KAE9203370.1"/>
    </source>
</evidence>
<evidence type="ECO:0000313" key="3">
    <source>
        <dbReference type="EMBL" id="KAE8992969.1"/>
    </source>
</evidence>
<comment type="caution">
    <text evidence="7">The sequence shown here is derived from an EMBL/GenBank/DDBJ whole genome shotgun (WGS) entry which is preliminary data.</text>
</comment>
<dbReference type="EMBL" id="QXGB01001367">
    <property type="protein sequence ID" value="KAE9191992.1"/>
    <property type="molecule type" value="Genomic_DNA"/>
</dbReference>
<gene>
    <name evidence="10" type="ORF">PF001_g17803</name>
    <name evidence="8" type="ORF">PF002_g20945</name>
    <name evidence="9" type="ORF">PF004_g10966</name>
    <name evidence="7" type="ORF">PF005_g18631</name>
    <name evidence="6" type="ORF">PF006_g18798</name>
    <name evidence="4" type="ORF">PF007_g20137</name>
    <name evidence="11" type="ORF">PF008_g17446</name>
    <name evidence="2" type="ORF">PF009_g19548</name>
    <name evidence="5" type="ORF">PF010_g11325</name>
    <name evidence="3" type="ORF">PF011_g17328</name>
</gene>
<dbReference type="EMBL" id="QXFW01001302">
    <property type="protein sequence ID" value="KAE8992969.1"/>
    <property type="molecule type" value="Genomic_DNA"/>
</dbReference>
<evidence type="ECO:0000313" key="16">
    <source>
        <dbReference type="Proteomes" id="UP000440732"/>
    </source>
</evidence>
<dbReference type="EMBL" id="QXFZ01001587">
    <property type="protein sequence ID" value="KAE9088027.1"/>
    <property type="molecule type" value="Genomic_DNA"/>
</dbReference>
<evidence type="ECO:0000313" key="15">
    <source>
        <dbReference type="Proteomes" id="UP000440367"/>
    </source>
</evidence>
<evidence type="ECO:0000313" key="21">
    <source>
        <dbReference type="Proteomes" id="UP000488956"/>
    </source>
</evidence>
<evidence type="ECO:0000313" key="13">
    <source>
        <dbReference type="Proteomes" id="UP000433483"/>
    </source>
</evidence>
<evidence type="ECO:0000313" key="20">
    <source>
        <dbReference type="Proteomes" id="UP000486351"/>
    </source>
</evidence>
<evidence type="ECO:0000313" key="7">
    <source>
        <dbReference type="EMBL" id="KAE9191992.1"/>
    </source>
</evidence>
<evidence type="ECO:0000313" key="14">
    <source>
        <dbReference type="Proteomes" id="UP000437068"/>
    </source>
</evidence>
<evidence type="ECO:0000313" key="19">
    <source>
        <dbReference type="Proteomes" id="UP000476176"/>
    </source>
</evidence>
<evidence type="ECO:0000313" key="10">
    <source>
        <dbReference type="EMBL" id="KAE9294391.1"/>
    </source>
</evidence>
<accession>A0A6A3WWN3</accession>
<name>A0A6A3WWN3_9STRA</name>
<dbReference type="Proteomes" id="UP000440732">
    <property type="component" value="Unassembled WGS sequence"/>
</dbReference>
<keyword evidence="13" id="KW-1185">Reference proteome</keyword>
<dbReference type="EMBL" id="QXGD01001569">
    <property type="protein sequence ID" value="KAE9203370.1"/>
    <property type="molecule type" value="Genomic_DNA"/>
</dbReference>
<evidence type="ECO:0000313" key="9">
    <source>
        <dbReference type="EMBL" id="KAE9228825.1"/>
    </source>
</evidence>
<proteinExistence type="predicted"/>
<dbReference type="Proteomes" id="UP000488956">
    <property type="component" value="Unassembled WGS sequence"/>
</dbReference>
<evidence type="ECO:0000313" key="2">
    <source>
        <dbReference type="EMBL" id="KAE8930359.1"/>
    </source>
</evidence>
<dbReference type="Proteomes" id="UP000441208">
    <property type="component" value="Unassembled WGS sequence"/>
</dbReference>